<protein>
    <submittedName>
        <fullName evidence="1">Uncharacterized protein</fullName>
    </submittedName>
</protein>
<organism evidence="1 2">
    <name type="scientific">Parerythrobacter lacustris</name>
    <dbReference type="NCBI Taxonomy" id="2969984"/>
    <lineage>
        <taxon>Bacteria</taxon>
        <taxon>Pseudomonadati</taxon>
        <taxon>Pseudomonadota</taxon>
        <taxon>Alphaproteobacteria</taxon>
        <taxon>Sphingomonadales</taxon>
        <taxon>Erythrobacteraceae</taxon>
        <taxon>Parerythrobacter</taxon>
    </lineage>
</organism>
<accession>A0ABT1XUU7</accession>
<dbReference type="RefSeq" id="WP_257596530.1">
    <property type="nucleotide sequence ID" value="NZ_JANKHH010000007.1"/>
</dbReference>
<keyword evidence="2" id="KW-1185">Reference proteome</keyword>
<gene>
    <name evidence="1" type="ORF">NSO95_12115</name>
</gene>
<dbReference type="EMBL" id="JANKHH010000007">
    <property type="protein sequence ID" value="MCR2834691.1"/>
    <property type="molecule type" value="Genomic_DNA"/>
</dbReference>
<dbReference type="Proteomes" id="UP001206067">
    <property type="component" value="Unassembled WGS sequence"/>
</dbReference>
<comment type="caution">
    <text evidence="1">The sequence shown here is derived from an EMBL/GenBank/DDBJ whole genome shotgun (WGS) entry which is preliminary data.</text>
</comment>
<name>A0ABT1XUU7_9SPHN</name>
<proteinExistence type="predicted"/>
<sequence>MKRKQILLRQVGDIWSPFFDIVNGFLNRCRGGIVVKVRAFGAAICAIDIITNNQIDYLAEISSALSSSDRLLCRPVVDGVDSQA</sequence>
<evidence type="ECO:0000313" key="2">
    <source>
        <dbReference type="Proteomes" id="UP001206067"/>
    </source>
</evidence>
<reference evidence="1 2" key="1">
    <citation type="submission" date="2022-08" db="EMBL/GenBank/DDBJ databases">
        <title>Polyphasic taxonomy analysis of Qipengyuania sp.RS5-5.</title>
        <authorList>
            <person name="Xamxidin M."/>
            <person name="Wu M."/>
        </authorList>
    </citation>
    <scope>NUCLEOTIDE SEQUENCE [LARGE SCALE GENOMIC DNA]</scope>
    <source>
        <strain evidence="1 2">RS5-5</strain>
    </source>
</reference>
<evidence type="ECO:0000313" key="1">
    <source>
        <dbReference type="EMBL" id="MCR2834691.1"/>
    </source>
</evidence>